<protein>
    <submittedName>
        <fullName evidence="2">Uncharacterized protein</fullName>
    </submittedName>
</protein>
<keyword evidence="1" id="KW-0812">Transmembrane</keyword>
<accession>A0ABW2G707</accession>
<feature type="transmembrane region" description="Helical" evidence="1">
    <location>
        <begin position="27"/>
        <end position="48"/>
    </location>
</feature>
<dbReference type="EMBL" id="JBHTAJ010000084">
    <property type="protein sequence ID" value="MFC7183977.1"/>
    <property type="molecule type" value="Genomic_DNA"/>
</dbReference>
<sequence>MTVTLPLVVVLGVITWAVIRFLGIRLWVAVAIGLFGFYLAHSFLAPVIDGTTRTGVQVVNGTQQDHR</sequence>
<organism evidence="2 3">
    <name type="scientific">Kitasatospora paranensis</name>
    <dbReference type="NCBI Taxonomy" id="258053"/>
    <lineage>
        <taxon>Bacteria</taxon>
        <taxon>Bacillati</taxon>
        <taxon>Actinomycetota</taxon>
        <taxon>Actinomycetes</taxon>
        <taxon>Kitasatosporales</taxon>
        <taxon>Streptomycetaceae</taxon>
        <taxon>Kitasatospora</taxon>
    </lineage>
</organism>
<name>A0ABW2G707_9ACTN</name>
<evidence type="ECO:0000313" key="3">
    <source>
        <dbReference type="Proteomes" id="UP001596435"/>
    </source>
</evidence>
<evidence type="ECO:0000256" key="1">
    <source>
        <dbReference type="SAM" id="Phobius"/>
    </source>
</evidence>
<keyword evidence="1" id="KW-0472">Membrane</keyword>
<evidence type="ECO:0000313" key="2">
    <source>
        <dbReference type="EMBL" id="MFC7183977.1"/>
    </source>
</evidence>
<comment type="caution">
    <text evidence="2">The sequence shown here is derived from an EMBL/GenBank/DDBJ whole genome shotgun (WGS) entry which is preliminary data.</text>
</comment>
<keyword evidence="3" id="KW-1185">Reference proteome</keyword>
<dbReference type="Proteomes" id="UP001596435">
    <property type="component" value="Unassembled WGS sequence"/>
</dbReference>
<reference evidence="3" key="1">
    <citation type="journal article" date="2019" name="Int. J. Syst. Evol. Microbiol.">
        <title>The Global Catalogue of Microorganisms (GCM) 10K type strain sequencing project: providing services to taxonomists for standard genome sequencing and annotation.</title>
        <authorList>
            <consortium name="The Broad Institute Genomics Platform"/>
            <consortium name="The Broad Institute Genome Sequencing Center for Infectious Disease"/>
            <person name="Wu L."/>
            <person name="Ma J."/>
        </authorList>
    </citation>
    <scope>NUCLEOTIDE SEQUENCE [LARGE SCALE GENOMIC DNA]</scope>
    <source>
        <strain evidence="3">CGMCC 1.12859</strain>
    </source>
</reference>
<gene>
    <name evidence="2" type="ORF">ACFQMG_30960</name>
</gene>
<keyword evidence="1" id="KW-1133">Transmembrane helix</keyword>
<dbReference type="RefSeq" id="WP_345707108.1">
    <property type="nucleotide sequence ID" value="NZ_BAABKV010000001.1"/>
</dbReference>
<proteinExistence type="predicted"/>